<name>A0A3D8QNB5_9HELO</name>
<evidence type="ECO:0000256" key="2">
    <source>
        <dbReference type="SAM" id="Phobius"/>
    </source>
</evidence>
<feature type="transmembrane region" description="Helical" evidence="2">
    <location>
        <begin position="613"/>
        <end position="635"/>
    </location>
</feature>
<keyword evidence="3" id="KW-0732">Signal</keyword>
<evidence type="ECO:0000256" key="1">
    <source>
        <dbReference type="SAM" id="MobiDB-lite"/>
    </source>
</evidence>
<evidence type="ECO:0000313" key="5">
    <source>
        <dbReference type="Proteomes" id="UP000256645"/>
    </source>
</evidence>
<proteinExistence type="predicted"/>
<feature type="transmembrane region" description="Helical" evidence="2">
    <location>
        <begin position="363"/>
        <end position="387"/>
    </location>
</feature>
<dbReference type="OrthoDB" id="3867516at2759"/>
<reference evidence="4 5" key="1">
    <citation type="journal article" date="2018" name="IMA Fungus">
        <title>IMA Genome-F 9: Draft genome sequence of Annulohypoxylon stygium, Aspergillus mulundensis, Berkeleyomyces basicola (syn. Thielaviopsis basicola), Ceratocystis smalleyi, two Cercospora beticola strains, Coleophoma cylindrospora, Fusarium fracticaudum, Phialophora cf. hyalina, and Morchella septimelata.</title>
        <authorList>
            <person name="Wingfield B.D."/>
            <person name="Bills G.F."/>
            <person name="Dong Y."/>
            <person name="Huang W."/>
            <person name="Nel W.J."/>
            <person name="Swalarsk-Parry B.S."/>
            <person name="Vaghefi N."/>
            <person name="Wilken P.M."/>
            <person name="An Z."/>
            <person name="de Beer Z.W."/>
            <person name="De Vos L."/>
            <person name="Chen L."/>
            <person name="Duong T.A."/>
            <person name="Gao Y."/>
            <person name="Hammerbacher A."/>
            <person name="Kikkert J.R."/>
            <person name="Li Y."/>
            <person name="Li H."/>
            <person name="Li K."/>
            <person name="Li Q."/>
            <person name="Liu X."/>
            <person name="Ma X."/>
            <person name="Naidoo K."/>
            <person name="Pethybridge S.J."/>
            <person name="Sun J."/>
            <person name="Steenkamp E.T."/>
            <person name="van der Nest M.A."/>
            <person name="van Wyk S."/>
            <person name="Wingfield M.J."/>
            <person name="Xiong C."/>
            <person name="Yue Q."/>
            <person name="Zhang X."/>
        </authorList>
    </citation>
    <scope>NUCLEOTIDE SEQUENCE [LARGE SCALE GENOMIC DNA]</scope>
    <source>
        <strain evidence="4 5">BP6252</strain>
    </source>
</reference>
<evidence type="ECO:0000256" key="3">
    <source>
        <dbReference type="SAM" id="SignalP"/>
    </source>
</evidence>
<feature type="compositionally biased region" description="Basic and acidic residues" evidence="1">
    <location>
        <begin position="755"/>
        <end position="772"/>
    </location>
</feature>
<organism evidence="4 5">
    <name type="scientific">Coleophoma cylindrospora</name>
    <dbReference type="NCBI Taxonomy" id="1849047"/>
    <lineage>
        <taxon>Eukaryota</taxon>
        <taxon>Fungi</taxon>
        <taxon>Dikarya</taxon>
        <taxon>Ascomycota</taxon>
        <taxon>Pezizomycotina</taxon>
        <taxon>Leotiomycetes</taxon>
        <taxon>Helotiales</taxon>
        <taxon>Dermateaceae</taxon>
        <taxon>Coleophoma</taxon>
    </lineage>
</organism>
<dbReference type="STRING" id="1849047.A0A3D8QNB5"/>
<keyword evidence="2" id="KW-0812">Transmembrane</keyword>
<keyword evidence="5" id="KW-1185">Reference proteome</keyword>
<keyword evidence="2" id="KW-1133">Transmembrane helix</keyword>
<dbReference type="Proteomes" id="UP000256645">
    <property type="component" value="Unassembled WGS sequence"/>
</dbReference>
<comment type="caution">
    <text evidence="4">The sequence shown here is derived from an EMBL/GenBank/DDBJ whole genome shotgun (WGS) entry which is preliminary data.</text>
</comment>
<feature type="signal peptide" evidence="3">
    <location>
        <begin position="1"/>
        <end position="17"/>
    </location>
</feature>
<feature type="chain" id="PRO_5017680073" evidence="3">
    <location>
        <begin position="18"/>
        <end position="780"/>
    </location>
</feature>
<sequence>MRSPWLLVLVVATGGLAGHTNQNTSSFKKGKVPVGRFTITLNDDQLPDPQINRTLFNNLWTLYEKYAEVWLAMPLPLSPSDEAINITATAKGALPSDEFQEYSDNLLSMANVSFTNNKAFLTANGCTNYLAKDDLYCDPDNTAYDLVTDAPYTLIRNDPNSTAIYMDDWFWDLGYEYLLAVYNATVLTQVFNQAALMGVGKTVSCSENINIVLSTKNEWAKAGSSAATTLMALLPTFLAFGSLYVPQSSEVFSTSALVGLGSSVYSLGLPTKSMSAIPGRQKLSLATFGLAALAVIASYATKKDRKDDDPNTAEIPAPSLEELREWSTPRKYGAVHSGMEEAKHSFSLIHSAVSDWESRWHWWHLPAILVTAAQIVMFVLAIAPLLVDVGAPRFLFACNANWTGRYLGISAAANAVFRFVMWEMGYHERVKVYALSKYAREKLESIVDSAENKDARLDHSVENELPPLLPPLLTRIQHGFNSSLSRTVLRKSKTFQKYNKHQSHVYAAHLGDQQHLTQMLAKLPRRWKNQCKYIWNNPKSTLKSGFQFKSQKRPHQNPSARRWRPLVILIHLGIEGRSNAMTLLTGFVESALLLVLTFFFASQWGGNLVITGFALSLLLIFISAGRVLGFLYVALSAKVWGLHVINCSSHEEILGSLRIVCAMKDVLVTVNGASYFNGYRLRGFNGYEDWREDYEKGRFDLDDASTGVPKTVRESSDGLSYPSSRGDHGAQGAQDDVIIKGPQMRASTMPIARSDLSHEDLSRRETFPEGRNRGASIPSD</sequence>
<evidence type="ECO:0000313" key="4">
    <source>
        <dbReference type="EMBL" id="RDW63316.1"/>
    </source>
</evidence>
<feature type="region of interest" description="Disordered" evidence="1">
    <location>
        <begin position="705"/>
        <end position="780"/>
    </location>
</feature>
<dbReference type="AlphaFoldDB" id="A0A3D8QNB5"/>
<accession>A0A3D8QNB5</accession>
<protein>
    <submittedName>
        <fullName evidence="4">Uncharacterized protein</fullName>
    </submittedName>
</protein>
<feature type="transmembrane region" description="Helical" evidence="2">
    <location>
        <begin position="580"/>
        <end position="601"/>
    </location>
</feature>
<dbReference type="EMBL" id="PDLM01000013">
    <property type="protein sequence ID" value="RDW63316.1"/>
    <property type="molecule type" value="Genomic_DNA"/>
</dbReference>
<feature type="transmembrane region" description="Helical" evidence="2">
    <location>
        <begin position="283"/>
        <end position="301"/>
    </location>
</feature>
<keyword evidence="2" id="KW-0472">Membrane</keyword>
<gene>
    <name evidence="4" type="ORF">BP6252_10861</name>
</gene>